<reference evidence="1" key="1">
    <citation type="submission" date="2021-05" db="EMBL/GenBank/DDBJ databases">
        <authorList>
            <person name="Pan Q."/>
            <person name="Jouanno E."/>
            <person name="Zahm M."/>
            <person name="Klopp C."/>
            <person name="Cabau C."/>
            <person name="Louis A."/>
            <person name="Berthelot C."/>
            <person name="Parey E."/>
            <person name="Roest Crollius H."/>
            <person name="Montfort J."/>
            <person name="Robinson-Rechavi M."/>
            <person name="Bouchez O."/>
            <person name="Lampietro C."/>
            <person name="Lopez Roques C."/>
            <person name="Donnadieu C."/>
            <person name="Postlethwait J."/>
            <person name="Bobe J."/>
            <person name="Dillon D."/>
            <person name="Chandos A."/>
            <person name="von Hippel F."/>
            <person name="Guiguen Y."/>
        </authorList>
    </citation>
    <scope>NUCLEOTIDE SEQUENCE</scope>
    <source>
        <strain evidence="1">YG-Jan2019</strain>
    </source>
</reference>
<organism evidence="1 2">
    <name type="scientific">Dallia pectoralis</name>
    <name type="common">Alaska blackfish</name>
    <dbReference type="NCBI Taxonomy" id="75939"/>
    <lineage>
        <taxon>Eukaryota</taxon>
        <taxon>Metazoa</taxon>
        <taxon>Chordata</taxon>
        <taxon>Craniata</taxon>
        <taxon>Vertebrata</taxon>
        <taxon>Euteleostomi</taxon>
        <taxon>Actinopterygii</taxon>
        <taxon>Neopterygii</taxon>
        <taxon>Teleostei</taxon>
        <taxon>Protacanthopterygii</taxon>
        <taxon>Esociformes</taxon>
        <taxon>Umbridae</taxon>
        <taxon>Dallia</taxon>
    </lineage>
</organism>
<accession>A0ACC2G1C6</accession>
<name>A0ACC2G1C6_DALPE</name>
<comment type="caution">
    <text evidence="1">The sequence shown here is derived from an EMBL/GenBank/DDBJ whole genome shotgun (WGS) entry which is preliminary data.</text>
</comment>
<gene>
    <name evidence="1" type="ORF">DPEC_G00228080</name>
</gene>
<evidence type="ECO:0000313" key="1">
    <source>
        <dbReference type="EMBL" id="KAJ7997351.1"/>
    </source>
</evidence>
<proteinExistence type="predicted"/>
<keyword evidence="2" id="KW-1185">Reference proteome</keyword>
<protein>
    <submittedName>
        <fullName evidence="1">Uncharacterized protein</fullName>
    </submittedName>
</protein>
<dbReference type="Proteomes" id="UP001157502">
    <property type="component" value="Chromosome 19"/>
</dbReference>
<sequence>MSVDTVGGPTQYWRASCSLSLTTIHVKNERPPPLFPSLATVRPRPDNSNGHAAISGECLLIGFGRMLKRRWKRRAEWWMKKRWVGGWMTRGWDPRSSC</sequence>
<evidence type="ECO:0000313" key="2">
    <source>
        <dbReference type="Proteomes" id="UP001157502"/>
    </source>
</evidence>
<dbReference type="EMBL" id="CM055746">
    <property type="protein sequence ID" value="KAJ7997351.1"/>
    <property type="molecule type" value="Genomic_DNA"/>
</dbReference>